<name>A4Y971_SHEPC</name>
<feature type="domain" description="SnoaL-like" evidence="1">
    <location>
        <begin position="53"/>
        <end position="150"/>
    </location>
</feature>
<keyword evidence="2" id="KW-0413">Isomerase</keyword>
<dbReference type="InterPro" id="IPR032710">
    <property type="entry name" value="NTF2-like_dom_sf"/>
</dbReference>
<organism evidence="2">
    <name type="scientific">Shewanella putrefaciens (strain CN-32 / ATCC BAA-453)</name>
    <dbReference type="NCBI Taxonomy" id="319224"/>
    <lineage>
        <taxon>Bacteria</taxon>
        <taxon>Pseudomonadati</taxon>
        <taxon>Pseudomonadota</taxon>
        <taxon>Gammaproteobacteria</taxon>
        <taxon>Alteromonadales</taxon>
        <taxon>Shewanellaceae</taxon>
        <taxon>Shewanella</taxon>
    </lineage>
</organism>
<reference evidence="2" key="1">
    <citation type="submission" date="2007-04" db="EMBL/GenBank/DDBJ databases">
        <title>Complete sequence of Shewanella putrefaciens CN-32.</title>
        <authorList>
            <consortium name="US DOE Joint Genome Institute"/>
            <person name="Copeland A."/>
            <person name="Lucas S."/>
            <person name="Lapidus A."/>
            <person name="Barry K."/>
            <person name="Detter J.C."/>
            <person name="Glavina del Rio T."/>
            <person name="Hammon N."/>
            <person name="Israni S."/>
            <person name="Dalin E."/>
            <person name="Tice H."/>
            <person name="Pitluck S."/>
            <person name="Chain P."/>
            <person name="Malfatti S."/>
            <person name="Shin M."/>
            <person name="Vergez L."/>
            <person name="Schmutz J."/>
            <person name="Larimer F."/>
            <person name="Land M."/>
            <person name="Hauser L."/>
            <person name="Kyrpides N."/>
            <person name="Mikhailova N."/>
            <person name="Romine M.F."/>
            <person name="Fredrickson J."/>
            <person name="Tiedje J."/>
            <person name="Richardson P."/>
        </authorList>
    </citation>
    <scope>NUCLEOTIDE SEQUENCE [LARGE SCALE GENOMIC DNA]</scope>
    <source>
        <strain evidence="2">CN-32</strain>
    </source>
</reference>
<dbReference type="Gene3D" id="3.10.450.50">
    <property type="match status" value="1"/>
</dbReference>
<evidence type="ECO:0000259" key="1">
    <source>
        <dbReference type="Pfam" id="PF12680"/>
    </source>
</evidence>
<dbReference type="PANTHER" id="PTHR41252:SF1">
    <property type="entry name" value="BLR2505 PROTEIN"/>
    <property type="match status" value="1"/>
</dbReference>
<evidence type="ECO:0000313" key="2">
    <source>
        <dbReference type="EMBL" id="ABP76504.1"/>
    </source>
</evidence>
<accession>A4Y971</accession>
<dbReference type="GO" id="GO:0016853">
    <property type="term" value="F:isomerase activity"/>
    <property type="evidence" value="ECO:0007669"/>
    <property type="project" value="UniProtKB-KW"/>
</dbReference>
<dbReference type="SMR" id="A4Y971"/>
<dbReference type="InterPro" id="IPR037401">
    <property type="entry name" value="SnoaL-like"/>
</dbReference>
<dbReference type="KEGG" id="spc:Sputcn32_2785"/>
<dbReference type="AlphaFoldDB" id="A4Y971"/>
<protein>
    <submittedName>
        <fullName evidence="2">Ketosteroid isomerase-related protein-like protein</fullName>
    </submittedName>
</protein>
<dbReference type="DNASU" id="5080758"/>
<dbReference type="HOGENOM" id="CLU_107220_2_0_6"/>
<dbReference type="PANTHER" id="PTHR41252">
    <property type="entry name" value="BLR2505 PROTEIN"/>
    <property type="match status" value="1"/>
</dbReference>
<dbReference type="EMBL" id="CP000681">
    <property type="protein sequence ID" value="ABP76504.1"/>
    <property type="molecule type" value="Genomic_DNA"/>
</dbReference>
<dbReference type="SUPFAM" id="SSF54427">
    <property type="entry name" value="NTF2-like"/>
    <property type="match status" value="1"/>
</dbReference>
<gene>
    <name evidence="2" type="ordered locus">Sputcn32_2785</name>
</gene>
<dbReference type="Pfam" id="PF12680">
    <property type="entry name" value="SnoaL_2"/>
    <property type="match status" value="1"/>
</dbReference>
<sequence>MNNPDTAITTQTQRHMIEKQDSQAHLTTEAILLRQTEDNLAIVKSTYEGQNSAENARNLKQALAEDARWTEAAGFPYAGTYIGFSDIANNVFDRLGSEWDNYRVIIEDYVAQGNKVFAYGTYSGRYVKTGKTFSARVAHLWQLHQGKIISFEQFVDSQSVINAMQ</sequence>
<dbReference type="STRING" id="319224.Sputcn32_2785"/>
<proteinExistence type="predicted"/>
<dbReference type="eggNOG" id="COG3631">
    <property type="taxonomic scope" value="Bacteria"/>
</dbReference>